<keyword evidence="1" id="KW-1133">Transmembrane helix</keyword>
<comment type="caution">
    <text evidence="2">The sequence shown here is derived from an EMBL/GenBank/DDBJ whole genome shotgun (WGS) entry which is preliminary data.</text>
</comment>
<protein>
    <recommendedName>
        <fullName evidence="4">DUF3592 domain-containing protein</fullName>
    </recommendedName>
</protein>
<evidence type="ECO:0000313" key="2">
    <source>
        <dbReference type="EMBL" id="MTH29353.1"/>
    </source>
</evidence>
<keyword evidence="1" id="KW-0472">Membrane</keyword>
<name>A0A7K1GLN4_9FLAO</name>
<gene>
    <name evidence="2" type="ORF">GJV77_05380</name>
</gene>
<reference evidence="2 3" key="1">
    <citation type="journal article" date="2006" name="Int. J. Syst. Evol. Microbiol.">
        <title>Myroides pelagicus sp. nov., isolated from seawater in Thailand.</title>
        <authorList>
            <person name="Yoon J."/>
            <person name="Maneerat S."/>
            <person name="Kawai F."/>
            <person name="Yokota A."/>
        </authorList>
    </citation>
    <scope>NUCLEOTIDE SEQUENCE [LARGE SCALE GENOMIC DNA]</scope>
    <source>
        <strain evidence="2 3">SM1T</strain>
    </source>
</reference>
<dbReference type="OrthoDB" id="1445391at2"/>
<organism evidence="2 3">
    <name type="scientific">Myroides pelagicus</name>
    <dbReference type="NCBI Taxonomy" id="270914"/>
    <lineage>
        <taxon>Bacteria</taxon>
        <taxon>Pseudomonadati</taxon>
        <taxon>Bacteroidota</taxon>
        <taxon>Flavobacteriia</taxon>
        <taxon>Flavobacteriales</taxon>
        <taxon>Flavobacteriaceae</taxon>
        <taxon>Myroides</taxon>
    </lineage>
</organism>
<sequence>MYKILNKLYYPIALLAIGISLLAVANELMYLMFLPVVFIFLAIWRNIIWTERLIRNGIVVKGKVIKHQIASRFDTTVASSRRSHARKDYVVMEFVTNEGETIQGIPREYNLKKSKDKALADDPTSTSQKRGLEDIGTEYKVVYYKTKPSVFTFRNSLNKEDFMFTLNILRFLSVAVAGVLIYILYQYNVVDTFQHLF</sequence>
<evidence type="ECO:0008006" key="4">
    <source>
        <dbReference type="Google" id="ProtNLM"/>
    </source>
</evidence>
<dbReference type="AlphaFoldDB" id="A0A7K1GLN4"/>
<dbReference type="Proteomes" id="UP000488936">
    <property type="component" value="Unassembled WGS sequence"/>
</dbReference>
<keyword evidence="1" id="KW-0812">Transmembrane</keyword>
<feature type="transmembrane region" description="Helical" evidence="1">
    <location>
        <begin position="164"/>
        <end position="185"/>
    </location>
</feature>
<accession>A0A7K1GLN4</accession>
<dbReference type="EMBL" id="WMJY01000008">
    <property type="protein sequence ID" value="MTH29353.1"/>
    <property type="molecule type" value="Genomic_DNA"/>
</dbReference>
<feature type="transmembrane region" description="Helical" evidence="1">
    <location>
        <begin position="7"/>
        <end position="24"/>
    </location>
</feature>
<feature type="transmembrane region" description="Helical" evidence="1">
    <location>
        <begin position="30"/>
        <end position="48"/>
    </location>
</feature>
<proteinExistence type="predicted"/>
<dbReference type="RefSeq" id="WP_155035329.1">
    <property type="nucleotide sequence ID" value="NZ_JAYMMG010000018.1"/>
</dbReference>
<evidence type="ECO:0000256" key="1">
    <source>
        <dbReference type="SAM" id="Phobius"/>
    </source>
</evidence>
<keyword evidence="3" id="KW-1185">Reference proteome</keyword>
<evidence type="ECO:0000313" key="3">
    <source>
        <dbReference type="Proteomes" id="UP000488936"/>
    </source>
</evidence>